<dbReference type="InterPro" id="IPR046373">
    <property type="entry name" value="Acyl-CoA_Oxase/DH_mid-dom_sf"/>
</dbReference>
<dbReference type="Gene3D" id="1.10.540.10">
    <property type="entry name" value="Acyl-CoA dehydrogenase/oxidase, N-terminal domain"/>
    <property type="match status" value="1"/>
</dbReference>
<evidence type="ECO:0000259" key="2">
    <source>
        <dbReference type="Pfam" id="PF02771"/>
    </source>
</evidence>
<gene>
    <name evidence="4" type="ORF">AGR4C_pb20042</name>
</gene>
<dbReference type="InterPro" id="IPR036250">
    <property type="entry name" value="AcylCo_DH-like_C"/>
</dbReference>
<dbReference type="EMBL" id="FBWC01000041">
    <property type="protein sequence ID" value="CUX67020.1"/>
    <property type="molecule type" value="Genomic_DNA"/>
</dbReference>
<dbReference type="RefSeq" id="WP_080867892.1">
    <property type="nucleotide sequence ID" value="NZ_LT009733.1"/>
</dbReference>
<sequence>MSSTFFSEPLSSVLNIIATERGWSDVKSDVALRDYFARVGSGAAERDRTRSLPHSEIRELASKGLGALRVPLDLGGNGWSVPDLLQFVYELAVADANVAHALRNHYLITELLLTFPETGWRAERLQRVAKGAIIGEAHAEQDGARMGAIGTALRPFASGYRLDGKKFYSTGSIFADSIWVSATDQDGRLRWVDLPTDRLGISILDDWDGFGQRLTGSGTTLFDRVPVAPEDISPEDIVSGDRIPKQSVFAQLFMTTVVAGIVGRVASDAVELLRHRKRSYRHAIANQPREDPQLLEQIGYLSSYAFAAKAAVDAAAQPLAAVTDSFRATGDHHSAGEVASLAAANAKLAVDEIALKAASLLFDVGGASATSEKLGLDRHWRNIRTLSSHNPRVQKARGIGDHLVNKVNLPPFSF</sequence>
<dbReference type="GO" id="GO:0050660">
    <property type="term" value="F:flavin adenine dinucleotide binding"/>
    <property type="evidence" value="ECO:0007669"/>
    <property type="project" value="InterPro"/>
</dbReference>
<dbReference type="GO" id="GO:0008470">
    <property type="term" value="F:3-methylbutanoyl-CoA dehydrogenase activity"/>
    <property type="evidence" value="ECO:0007669"/>
    <property type="project" value="TreeGrafter"/>
</dbReference>
<dbReference type="Gene3D" id="2.40.110.10">
    <property type="entry name" value="Butyryl-CoA Dehydrogenase, subunit A, domain 2"/>
    <property type="match status" value="1"/>
</dbReference>
<dbReference type="Gene3D" id="1.20.140.10">
    <property type="entry name" value="Butyryl-CoA Dehydrogenase, subunit A, domain 3"/>
    <property type="match status" value="1"/>
</dbReference>
<evidence type="ECO:0000313" key="5">
    <source>
        <dbReference type="Proteomes" id="UP000191897"/>
    </source>
</evidence>
<dbReference type="PANTHER" id="PTHR43884">
    <property type="entry name" value="ACYL-COA DEHYDROGENASE"/>
    <property type="match status" value="1"/>
</dbReference>
<dbReference type="GO" id="GO:0006552">
    <property type="term" value="P:L-leucine catabolic process"/>
    <property type="evidence" value="ECO:0007669"/>
    <property type="project" value="TreeGrafter"/>
</dbReference>
<reference evidence="4 5" key="1">
    <citation type="submission" date="2016-01" db="EMBL/GenBank/DDBJ databases">
        <authorList>
            <person name="Oliw E.H."/>
        </authorList>
    </citation>
    <scope>NUCLEOTIDE SEQUENCE [LARGE SCALE GENOMIC DNA]</scope>
    <source>
        <strain evidence="4 5">Kerr 14</strain>
    </source>
</reference>
<evidence type="ECO:0000259" key="3">
    <source>
        <dbReference type="Pfam" id="PF08028"/>
    </source>
</evidence>
<dbReference type="SUPFAM" id="SSF56645">
    <property type="entry name" value="Acyl-CoA dehydrogenase NM domain-like"/>
    <property type="match status" value="1"/>
</dbReference>
<dbReference type="Proteomes" id="UP000191897">
    <property type="component" value="Unassembled WGS sequence"/>
</dbReference>
<dbReference type="PANTHER" id="PTHR43884:SF12">
    <property type="entry name" value="ISOVALERYL-COA DEHYDROGENASE, MITOCHONDRIAL-RELATED"/>
    <property type="match status" value="1"/>
</dbReference>
<dbReference type="InterPro" id="IPR013786">
    <property type="entry name" value="AcylCoA_DH/ox_N"/>
</dbReference>
<name>A0A1S7SD58_AGRTU</name>
<keyword evidence="1" id="KW-0560">Oxidoreductase</keyword>
<accession>A0A1S7SD58</accession>
<dbReference type="PIRSF" id="PIRSF016578">
    <property type="entry name" value="HsaA"/>
    <property type="match status" value="1"/>
</dbReference>
<dbReference type="InterPro" id="IPR013107">
    <property type="entry name" value="Acyl-CoA_DH_C"/>
</dbReference>
<feature type="domain" description="Acyl-CoA dehydrogenase/oxidase N-terminal" evidence="2">
    <location>
        <begin position="38"/>
        <end position="131"/>
    </location>
</feature>
<organism evidence="4 5">
    <name type="scientific">Agrobacterium tumefaciens str. Kerr 14</name>
    <dbReference type="NCBI Taxonomy" id="1183424"/>
    <lineage>
        <taxon>Bacteria</taxon>
        <taxon>Pseudomonadati</taxon>
        <taxon>Pseudomonadota</taxon>
        <taxon>Alphaproteobacteria</taxon>
        <taxon>Hyphomicrobiales</taxon>
        <taxon>Rhizobiaceae</taxon>
        <taxon>Rhizobium/Agrobacterium group</taxon>
        <taxon>Agrobacterium</taxon>
        <taxon>Agrobacterium tumefaciens complex</taxon>
    </lineage>
</organism>
<feature type="domain" description="Acyl-CoA dehydrogenase C-terminal" evidence="3">
    <location>
        <begin position="256"/>
        <end position="389"/>
    </location>
</feature>
<dbReference type="InterPro" id="IPR037069">
    <property type="entry name" value="AcylCoA_DH/ox_N_sf"/>
</dbReference>
<protein>
    <submittedName>
        <fullName evidence="4">Putative acyl-CoA dehydrogenase</fullName>
    </submittedName>
</protein>
<evidence type="ECO:0000256" key="1">
    <source>
        <dbReference type="ARBA" id="ARBA00023002"/>
    </source>
</evidence>
<dbReference type="Pfam" id="PF02771">
    <property type="entry name" value="Acyl-CoA_dh_N"/>
    <property type="match status" value="1"/>
</dbReference>
<dbReference type="Pfam" id="PF08028">
    <property type="entry name" value="Acyl-CoA_dh_2"/>
    <property type="match status" value="1"/>
</dbReference>
<proteinExistence type="predicted"/>
<dbReference type="SUPFAM" id="SSF47203">
    <property type="entry name" value="Acyl-CoA dehydrogenase C-terminal domain-like"/>
    <property type="match status" value="1"/>
</dbReference>
<evidence type="ECO:0000313" key="4">
    <source>
        <dbReference type="EMBL" id="CUX67020.1"/>
    </source>
</evidence>
<dbReference type="InterPro" id="IPR009100">
    <property type="entry name" value="AcylCoA_DH/oxidase_NM_dom_sf"/>
</dbReference>
<dbReference type="AlphaFoldDB" id="A0A1S7SD58"/>